<evidence type="ECO:0000313" key="2">
    <source>
        <dbReference type="EMBL" id="MCK8489491.1"/>
    </source>
</evidence>
<feature type="domain" description="DUF2249" evidence="1">
    <location>
        <begin position="7"/>
        <end position="74"/>
    </location>
</feature>
<reference evidence="2" key="1">
    <citation type="submission" date="2022-04" db="EMBL/GenBank/DDBJ databases">
        <authorList>
            <person name="Seo M.-J."/>
        </authorList>
    </citation>
    <scope>NUCLEOTIDE SEQUENCE</scope>
    <source>
        <strain evidence="2">MBLB2552</strain>
    </source>
</reference>
<dbReference type="RefSeq" id="WP_248553519.1">
    <property type="nucleotide sequence ID" value="NZ_JALPRK010000025.1"/>
</dbReference>
<sequence>MANRIVELDVRPFLRRGEEPFSVIMDTVGKLEKSETFVLHATMNPVPLLKVLEGKGYSHASEQLAEDHWKVTFEPLPS</sequence>
<evidence type="ECO:0000313" key="3">
    <source>
        <dbReference type="Proteomes" id="UP001139534"/>
    </source>
</evidence>
<dbReference type="InterPro" id="IPR018720">
    <property type="entry name" value="DUF2249"/>
</dbReference>
<name>A0A9X1Y4F7_9BACL</name>
<dbReference type="AlphaFoldDB" id="A0A9X1Y4F7"/>
<accession>A0A9X1Y4F7</accession>
<gene>
    <name evidence="2" type="ORF">M0651_20140</name>
</gene>
<proteinExistence type="predicted"/>
<dbReference type="Proteomes" id="UP001139534">
    <property type="component" value="Unassembled WGS sequence"/>
</dbReference>
<dbReference type="EMBL" id="JALPRK010000025">
    <property type="protein sequence ID" value="MCK8489491.1"/>
    <property type="molecule type" value="Genomic_DNA"/>
</dbReference>
<protein>
    <submittedName>
        <fullName evidence="2">DUF2249 domain-containing protein</fullName>
    </submittedName>
</protein>
<keyword evidence="3" id="KW-1185">Reference proteome</keyword>
<evidence type="ECO:0000259" key="1">
    <source>
        <dbReference type="Pfam" id="PF10006"/>
    </source>
</evidence>
<organism evidence="2 3">
    <name type="scientific">Paenibacillus mellifer</name>
    <dbReference type="NCBI Taxonomy" id="2937794"/>
    <lineage>
        <taxon>Bacteria</taxon>
        <taxon>Bacillati</taxon>
        <taxon>Bacillota</taxon>
        <taxon>Bacilli</taxon>
        <taxon>Bacillales</taxon>
        <taxon>Paenibacillaceae</taxon>
        <taxon>Paenibacillus</taxon>
    </lineage>
</organism>
<comment type="caution">
    <text evidence="2">The sequence shown here is derived from an EMBL/GenBank/DDBJ whole genome shotgun (WGS) entry which is preliminary data.</text>
</comment>
<dbReference type="Pfam" id="PF10006">
    <property type="entry name" value="DUF2249"/>
    <property type="match status" value="1"/>
</dbReference>